<protein>
    <submittedName>
        <fullName evidence="1">Uncharacterized protein</fullName>
    </submittedName>
</protein>
<accession>A0A109KLB5</accession>
<comment type="caution">
    <text evidence="1">The sequence shown here is derived from an EMBL/GenBank/DDBJ whole genome shotgun (WGS) entry which is preliminary data.</text>
</comment>
<organism evidence="1 2">
    <name type="scientific">Pseudomonas fluorescens</name>
    <dbReference type="NCBI Taxonomy" id="294"/>
    <lineage>
        <taxon>Bacteria</taxon>
        <taxon>Pseudomonadati</taxon>
        <taxon>Pseudomonadota</taxon>
        <taxon>Gammaproteobacteria</taxon>
        <taxon>Pseudomonadales</taxon>
        <taxon>Pseudomonadaceae</taxon>
        <taxon>Pseudomonas</taxon>
    </lineage>
</organism>
<dbReference type="EMBL" id="LCYC01000062">
    <property type="protein sequence ID" value="KWV71343.1"/>
    <property type="molecule type" value="Genomic_DNA"/>
</dbReference>
<reference evidence="1 2" key="1">
    <citation type="submission" date="2015-05" db="EMBL/GenBank/DDBJ databases">
        <title>A genomic and transcriptomic approach to investigate the blue pigment phenotype in Pseudomonas fluorescens.</title>
        <authorList>
            <person name="Andreani N.A."/>
            <person name="Cardazzo B."/>
        </authorList>
    </citation>
    <scope>NUCLEOTIDE SEQUENCE [LARGE SCALE GENOMIC DNA]</scope>
    <source>
        <strain evidence="1 2">Ps_40</strain>
    </source>
</reference>
<evidence type="ECO:0000313" key="2">
    <source>
        <dbReference type="Proteomes" id="UP000063434"/>
    </source>
</evidence>
<gene>
    <name evidence="1" type="ORF">PFL603g_06026</name>
</gene>
<proteinExistence type="predicted"/>
<dbReference type="Proteomes" id="UP000063434">
    <property type="component" value="Unassembled WGS sequence"/>
</dbReference>
<sequence>MTVWVDMFYPVSHGVAYGVMQFSLLIAGRLQVTTLTAAL</sequence>
<name>A0A109KLB5_PSEFL</name>
<dbReference type="AlphaFoldDB" id="A0A109KLB5"/>
<dbReference type="PATRIC" id="fig|294.195.peg.6413"/>
<evidence type="ECO:0000313" key="1">
    <source>
        <dbReference type="EMBL" id="KWV71343.1"/>
    </source>
</evidence>